<dbReference type="InterPro" id="IPR001845">
    <property type="entry name" value="HTH_ArsR_DNA-bd_dom"/>
</dbReference>
<dbReference type="GO" id="GO:0003677">
    <property type="term" value="F:DNA binding"/>
    <property type="evidence" value="ECO:0007669"/>
    <property type="project" value="UniProtKB-KW"/>
</dbReference>
<dbReference type="CDD" id="cd00090">
    <property type="entry name" value="HTH_ARSR"/>
    <property type="match status" value="1"/>
</dbReference>
<evidence type="ECO:0000256" key="3">
    <source>
        <dbReference type="ARBA" id="ARBA00023163"/>
    </source>
</evidence>
<dbReference type="InterPro" id="IPR011991">
    <property type="entry name" value="ArsR-like_HTH"/>
</dbReference>
<evidence type="ECO:0000259" key="4">
    <source>
        <dbReference type="PROSITE" id="PS50987"/>
    </source>
</evidence>
<dbReference type="Pfam" id="PF12840">
    <property type="entry name" value="HTH_20"/>
    <property type="match status" value="1"/>
</dbReference>
<keyword evidence="2" id="KW-0238">DNA-binding</keyword>
<protein>
    <submittedName>
        <fullName evidence="5">Transcriptional regulator</fullName>
    </submittedName>
</protein>
<dbReference type="PANTHER" id="PTHR43132:SF2">
    <property type="entry name" value="ARSENICAL RESISTANCE OPERON REPRESSOR ARSR-RELATED"/>
    <property type="match status" value="1"/>
</dbReference>
<dbReference type="GO" id="GO:0003700">
    <property type="term" value="F:DNA-binding transcription factor activity"/>
    <property type="evidence" value="ECO:0007669"/>
    <property type="project" value="InterPro"/>
</dbReference>
<feature type="domain" description="HTH arsR-type" evidence="4">
    <location>
        <begin position="1"/>
        <end position="95"/>
    </location>
</feature>
<accession>A0A2W4EUI4</accession>
<comment type="caution">
    <text evidence="5">The sequence shown here is derived from an EMBL/GenBank/DDBJ whole genome shotgun (WGS) entry which is preliminary data.</text>
</comment>
<dbReference type="RefSeq" id="WP_111160781.1">
    <property type="nucleotide sequence ID" value="NZ_PCDP01000035.1"/>
</dbReference>
<dbReference type="Proteomes" id="UP000248925">
    <property type="component" value="Unassembled WGS sequence"/>
</dbReference>
<name>A0A2W4EUI4_9HYPH</name>
<dbReference type="AlphaFoldDB" id="A0A2W4EUI4"/>
<dbReference type="OrthoDB" id="9804742at2"/>
<keyword evidence="6" id="KW-1185">Reference proteome</keyword>
<keyword evidence="3" id="KW-0804">Transcription</keyword>
<proteinExistence type="predicted"/>
<evidence type="ECO:0000313" key="6">
    <source>
        <dbReference type="Proteomes" id="UP000248925"/>
    </source>
</evidence>
<sequence length="115" mass="12317">MDKKSVLAAMAALGQDTRLDVFRLLVRAGPQGVPAGEIASRLSTVQNTMSAHLKILDQAGLVLAERDGRVVRYVADMAGFQGLLAYLMEDCCNGSPELCRPVIESITAVVERGQT</sequence>
<dbReference type="PROSITE" id="PS50987">
    <property type="entry name" value="HTH_ARSR_2"/>
    <property type="match status" value="1"/>
</dbReference>
<dbReference type="Gene3D" id="1.10.10.10">
    <property type="entry name" value="Winged helix-like DNA-binding domain superfamily/Winged helix DNA-binding domain"/>
    <property type="match status" value="1"/>
</dbReference>
<dbReference type="PRINTS" id="PR00778">
    <property type="entry name" value="HTHARSR"/>
</dbReference>
<dbReference type="InterPro" id="IPR036390">
    <property type="entry name" value="WH_DNA-bd_sf"/>
</dbReference>
<keyword evidence="1" id="KW-0805">Transcription regulation</keyword>
<gene>
    <name evidence="5" type="ORF">CPY51_13825</name>
</gene>
<dbReference type="SUPFAM" id="SSF46785">
    <property type="entry name" value="Winged helix' DNA-binding domain"/>
    <property type="match status" value="1"/>
</dbReference>
<reference evidence="5 6" key="1">
    <citation type="journal article" date="2018" name="Sci. Rep.">
        <title>Rhizobium tumorigenes sp. nov., a novel plant tumorigenic bacterium isolated from cane gall tumors on thornless blackberry.</title>
        <authorList>
            <person name="Kuzmanovi N."/>
            <person name="Smalla K."/>
            <person name="Gronow S."/>
            <person name="PuBawska J."/>
        </authorList>
    </citation>
    <scope>NUCLEOTIDE SEQUENCE [LARGE SCALE GENOMIC DNA]</scope>
    <source>
        <strain evidence="5 6">CCBAU 85046</strain>
    </source>
</reference>
<evidence type="ECO:0000313" key="5">
    <source>
        <dbReference type="EMBL" id="PZM13930.1"/>
    </source>
</evidence>
<dbReference type="InterPro" id="IPR051011">
    <property type="entry name" value="Metal_resp_trans_reg"/>
</dbReference>
<dbReference type="PANTHER" id="PTHR43132">
    <property type="entry name" value="ARSENICAL RESISTANCE OPERON REPRESSOR ARSR-RELATED"/>
    <property type="match status" value="1"/>
</dbReference>
<evidence type="ECO:0000256" key="2">
    <source>
        <dbReference type="ARBA" id="ARBA00023125"/>
    </source>
</evidence>
<dbReference type="NCBIfam" id="NF033788">
    <property type="entry name" value="HTH_metalloreg"/>
    <property type="match status" value="1"/>
</dbReference>
<evidence type="ECO:0000256" key="1">
    <source>
        <dbReference type="ARBA" id="ARBA00023015"/>
    </source>
</evidence>
<dbReference type="InterPro" id="IPR036388">
    <property type="entry name" value="WH-like_DNA-bd_sf"/>
</dbReference>
<dbReference type="EMBL" id="PCDP01000035">
    <property type="protein sequence ID" value="PZM13930.1"/>
    <property type="molecule type" value="Genomic_DNA"/>
</dbReference>
<dbReference type="SMART" id="SM00418">
    <property type="entry name" value="HTH_ARSR"/>
    <property type="match status" value="1"/>
</dbReference>
<organism evidence="5 6">
    <name type="scientific">Rhizobium tubonense</name>
    <dbReference type="NCBI Taxonomy" id="484088"/>
    <lineage>
        <taxon>Bacteria</taxon>
        <taxon>Pseudomonadati</taxon>
        <taxon>Pseudomonadota</taxon>
        <taxon>Alphaproteobacteria</taxon>
        <taxon>Hyphomicrobiales</taxon>
        <taxon>Rhizobiaceae</taxon>
        <taxon>Rhizobium/Agrobacterium group</taxon>
        <taxon>Rhizobium</taxon>
    </lineage>
</organism>